<keyword evidence="2 6" id="KW-0812">Transmembrane</keyword>
<gene>
    <name evidence="8" type="ORF">FHU37_003915</name>
</gene>
<evidence type="ECO:0000259" key="7">
    <source>
        <dbReference type="PROSITE" id="PS50850"/>
    </source>
</evidence>
<feature type="transmembrane region" description="Helical" evidence="6">
    <location>
        <begin position="32"/>
        <end position="52"/>
    </location>
</feature>
<accession>A0A853A980</accession>
<dbReference type="Gene3D" id="1.20.1250.20">
    <property type="entry name" value="MFS general substrate transporter like domains"/>
    <property type="match status" value="1"/>
</dbReference>
<dbReference type="InterPro" id="IPR036259">
    <property type="entry name" value="MFS_trans_sf"/>
</dbReference>
<feature type="transmembrane region" description="Helical" evidence="6">
    <location>
        <begin position="269"/>
        <end position="288"/>
    </location>
</feature>
<dbReference type="GO" id="GO:0005886">
    <property type="term" value="C:plasma membrane"/>
    <property type="evidence" value="ECO:0007669"/>
    <property type="project" value="UniProtKB-SubCell"/>
</dbReference>
<dbReference type="AlphaFoldDB" id="A0A853A980"/>
<evidence type="ECO:0000313" key="8">
    <source>
        <dbReference type="EMBL" id="NYI06972.1"/>
    </source>
</evidence>
<comment type="caution">
    <text evidence="8">The sequence shown here is derived from an EMBL/GenBank/DDBJ whole genome shotgun (WGS) entry which is preliminary data.</text>
</comment>
<keyword evidence="9" id="KW-1185">Reference proteome</keyword>
<dbReference type="EMBL" id="JACBZD010000001">
    <property type="protein sequence ID" value="NYI06972.1"/>
    <property type="molecule type" value="Genomic_DNA"/>
</dbReference>
<feature type="transmembrane region" description="Helical" evidence="6">
    <location>
        <begin position="72"/>
        <end position="92"/>
    </location>
</feature>
<feature type="transmembrane region" description="Helical" evidence="6">
    <location>
        <begin position="308"/>
        <end position="326"/>
    </location>
</feature>
<feature type="domain" description="Major facilitator superfamily (MFS) profile" evidence="7">
    <location>
        <begin position="34"/>
        <end position="447"/>
    </location>
</feature>
<dbReference type="GO" id="GO:0046943">
    <property type="term" value="F:carboxylic acid transmembrane transporter activity"/>
    <property type="evidence" value="ECO:0007669"/>
    <property type="project" value="TreeGrafter"/>
</dbReference>
<feature type="transmembrane region" description="Helical" evidence="6">
    <location>
        <begin position="157"/>
        <end position="180"/>
    </location>
</feature>
<dbReference type="InterPro" id="IPR005829">
    <property type="entry name" value="Sugar_transporter_CS"/>
</dbReference>
<sequence length="479" mass="48860">MFARFPDARRAGPMTAHLRAALDAGPMNRFQWGAVAVCVVLNMLDGFDVLVMSFTGRSVSQEWGLRPTELGLLLSAGLVGMAAGALFVAPWADRIGRRPMILGALVVSGTGMLLSALSQSAVQLGALRALTGVGIGTIIAGSNVIAGEYASRRWRGLAVTLNSAGYAIGATLGGLIAVGLLDTHGWRSVFLLGGIATLAAVPLVAVGLPESLDFLVARRPPRALESINTLARRLGQPPLERLPEAPTPTAGVAAGFRELLSPRLRRPTLTLWAAFFLTMAGFYFVTSWTPTLLVEAGLSGSQGLTGGTLLNLGGIFGATAIGALAARYALRSVLMAYLAVTAVGLAAFVAATSSLAAAFVLGAVIGVTANGCVAGLYALTAVVYEPRIRATGVGTAIGIGRIGAILAPTVAGGLLDGGWTPQQLYLAVGVVYVATAALLPALRTGRPAAHPGAATTDGAREAPKAGETLTAPTARPESP</sequence>
<feature type="transmembrane region" description="Helical" evidence="6">
    <location>
        <begin position="124"/>
        <end position="145"/>
    </location>
</feature>
<evidence type="ECO:0000256" key="1">
    <source>
        <dbReference type="ARBA" id="ARBA00004651"/>
    </source>
</evidence>
<feature type="region of interest" description="Disordered" evidence="5">
    <location>
        <begin position="447"/>
        <end position="479"/>
    </location>
</feature>
<dbReference type="PROSITE" id="PS00216">
    <property type="entry name" value="SUGAR_TRANSPORT_1"/>
    <property type="match status" value="1"/>
</dbReference>
<feature type="transmembrane region" description="Helical" evidence="6">
    <location>
        <begin position="99"/>
        <end position="118"/>
    </location>
</feature>
<dbReference type="Proteomes" id="UP000567795">
    <property type="component" value="Unassembled WGS sequence"/>
</dbReference>
<name>A0A853A980_9ACTN</name>
<dbReference type="PROSITE" id="PS50850">
    <property type="entry name" value="MFS"/>
    <property type="match status" value="1"/>
</dbReference>
<feature type="transmembrane region" description="Helical" evidence="6">
    <location>
        <begin position="423"/>
        <end position="442"/>
    </location>
</feature>
<evidence type="ECO:0000313" key="9">
    <source>
        <dbReference type="Proteomes" id="UP000567795"/>
    </source>
</evidence>
<evidence type="ECO:0000256" key="2">
    <source>
        <dbReference type="ARBA" id="ARBA00022692"/>
    </source>
</evidence>
<dbReference type="PROSITE" id="PS00217">
    <property type="entry name" value="SUGAR_TRANSPORT_2"/>
    <property type="match status" value="1"/>
</dbReference>
<dbReference type="RefSeq" id="WP_218904086.1">
    <property type="nucleotide sequence ID" value="NZ_JACBZD010000001.1"/>
</dbReference>
<dbReference type="Pfam" id="PF07690">
    <property type="entry name" value="MFS_1"/>
    <property type="match status" value="1"/>
</dbReference>
<protein>
    <submittedName>
        <fullName evidence="8">Benzoate transport</fullName>
    </submittedName>
</protein>
<dbReference type="CDD" id="cd17365">
    <property type="entry name" value="MFS_PcaK_like"/>
    <property type="match status" value="1"/>
</dbReference>
<feature type="transmembrane region" description="Helical" evidence="6">
    <location>
        <begin position="186"/>
        <end position="208"/>
    </location>
</feature>
<proteinExistence type="predicted"/>
<keyword evidence="3 6" id="KW-1133">Transmembrane helix</keyword>
<feature type="transmembrane region" description="Helical" evidence="6">
    <location>
        <begin position="391"/>
        <end position="411"/>
    </location>
</feature>
<feature type="transmembrane region" description="Helical" evidence="6">
    <location>
        <begin position="357"/>
        <end position="379"/>
    </location>
</feature>
<evidence type="ECO:0000256" key="6">
    <source>
        <dbReference type="SAM" id="Phobius"/>
    </source>
</evidence>
<evidence type="ECO:0000256" key="3">
    <source>
        <dbReference type="ARBA" id="ARBA00022989"/>
    </source>
</evidence>
<dbReference type="InterPro" id="IPR020846">
    <property type="entry name" value="MFS_dom"/>
</dbReference>
<keyword evidence="4 6" id="KW-0472">Membrane</keyword>
<dbReference type="PANTHER" id="PTHR23508:SF10">
    <property type="entry name" value="CARBOXYLIC ACID TRANSPORTER PROTEIN HOMOLOG"/>
    <property type="match status" value="1"/>
</dbReference>
<feature type="transmembrane region" description="Helical" evidence="6">
    <location>
        <begin position="333"/>
        <end position="351"/>
    </location>
</feature>
<dbReference type="SUPFAM" id="SSF103473">
    <property type="entry name" value="MFS general substrate transporter"/>
    <property type="match status" value="1"/>
</dbReference>
<comment type="subcellular location">
    <subcellularLocation>
        <location evidence="1">Cell membrane</location>
        <topology evidence="1">Multi-pass membrane protein</topology>
    </subcellularLocation>
</comment>
<evidence type="ECO:0000256" key="4">
    <source>
        <dbReference type="ARBA" id="ARBA00023136"/>
    </source>
</evidence>
<dbReference type="PANTHER" id="PTHR23508">
    <property type="entry name" value="CARBOXYLIC ACID TRANSPORTER PROTEIN HOMOLOG"/>
    <property type="match status" value="1"/>
</dbReference>
<evidence type="ECO:0000256" key="5">
    <source>
        <dbReference type="SAM" id="MobiDB-lite"/>
    </source>
</evidence>
<organism evidence="8 9">
    <name type="scientific">Allostreptomyces psammosilenae</name>
    <dbReference type="NCBI Taxonomy" id="1892865"/>
    <lineage>
        <taxon>Bacteria</taxon>
        <taxon>Bacillati</taxon>
        <taxon>Actinomycetota</taxon>
        <taxon>Actinomycetes</taxon>
        <taxon>Kitasatosporales</taxon>
        <taxon>Streptomycetaceae</taxon>
        <taxon>Allostreptomyces</taxon>
    </lineage>
</organism>
<dbReference type="InterPro" id="IPR011701">
    <property type="entry name" value="MFS"/>
</dbReference>
<reference evidence="8 9" key="1">
    <citation type="submission" date="2020-07" db="EMBL/GenBank/DDBJ databases">
        <title>Sequencing the genomes of 1000 actinobacteria strains.</title>
        <authorList>
            <person name="Klenk H.-P."/>
        </authorList>
    </citation>
    <scope>NUCLEOTIDE SEQUENCE [LARGE SCALE GENOMIC DNA]</scope>
    <source>
        <strain evidence="8 9">DSM 42178</strain>
    </source>
</reference>